<keyword evidence="2" id="KW-0472">Membrane</keyword>
<keyword evidence="4" id="KW-0645">Protease</keyword>
<dbReference type="InterPro" id="IPR052710">
    <property type="entry name" value="CAAX_protease"/>
</dbReference>
<dbReference type="Proteomes" id="UP001140076">
    <property type="component" value="Unassembled WGS sequence"/>
</dbReference>
<feature type="transmembrane region" description="Helical" evidence="2">
    <location>
        <begin position="53"/>
        <end position="72"/>
    </location>
</feature>
<dbReference type="PANTHER" id="PTHR36435">
    <property type="entry name" value="SLR1288 PROTEIN"/>
    <property type="match status" value="1"/>
</dbReference>
<reference evidence="4" key="1">
    <citation type="submission" date="2021-10" db="EMBL/GenBank/DDBJ databases">
        <title>Streptomonospora sp. nov., isolated from mangrove soil.</title>
        <authorList>
            <person name="Chen X."/>
            <person name="Ge X."/>
            <person name="Liu W."/>
        </authorList>
    </citation>
    <scope>NUCLEOTIDE SEQUENCE</scope>
    <source>
        <strain evidence="4">S1-112</strain>
    </source>
</reference>
<feature type="compositionally biased region" description="Basic and acidic residues" evidence="1">
    <location>
        <begin position="1"/>
        <end position="10"/>
    </location>
</feature>
<evidence type="ECO:0000256" key="2">
    <source>
        <dbReference type="SAM" id="Phobius"/>
    </source>
</evidence>
<dbReference type="EMBL" id="JAJAQC010000009">
    <property type="protein sequence ID" value="MDA0564220.1"/>
    <property type="molecule type" value="Genomic_DNA"/>
</dbReference>
<feature type="compositionally biased region" description="Low complexity" evidence="1">
    <location>
        <begin position="26"/>
        <end position="35"/>
    </location>
</feature>
<feature type="transmembrane region" description="Helical" evidence="2">
    <location>
        <begin position="156"/>
        <end position="178"/>
    </location>
</feature>
<keyword evidence="5" id="KW-1185">Reference proteome</keyword>
<feature type="region of interest" description="Disordered" evidence="1">
    <location>
        <begin position="1"/>
        <end position="35"/>
    </location>
</feature>
<name>A0A9X3NJK7_9ACTN</name>
<sequence>MSDIRPDHPRRPGAAHTAATGEAVDTTGTTGNAGAAGTAAAAAPVRPGWPETAVGLVAFVVAAAAVVFFGPIGPLDLSPVVHGLVLAAWSGIAGLIGFGAAVAVRRRPLAAFGIRRTTWRWMLAGAVAGIAALLIKGVVTWALVTLTGFSENPQGAYYDAAGGGVAAAVLTILFLSVLTPIGEEFLFRGVLANHLLRYGPLVGVVGSSVIFAVFHGINVVLPAAIVVGVVACEMMRRSGSIWPAVAVHTVNNLALPLLVLFTGVAGPGPMGG</sequence>
<organism evidence="4 5">
    <name type="scientific">Streptomonospora mangrovi</name>
    <dbReference type="NCBI Taxonomy" id="2883123"/>
    <lineage>
        <taxon>Bacteria</taxon>
        <taxon>Bacillati</taxon>
        <taxon>Actinomycetota</taxon>
        <taxon>Actinomycetes</taxon>
        <taxon>Streptosporangiales</taxon>
        <taxon>Nocardiopsidaceae</taxon>
        <taxon>Streptomonospora</taxon>
    </lineage>
</organism>
<feature type="transmembrane region" description="Helical" evidence="2">
    <location>
        <begin position="185"/>
        <end position="203"/>
    </location>
</feature>
<evidence type="ECO:0000313" key="4">
    <source>
        <dbReference type="EMBL" id="MDA0564220.1"/>
    </source>
</evidence>
<dbReference type="PANTHER" id="PTHR36435:SF1">
    <property type="entry name" value="CAAX AMINO TERMINAL PROTEASE FAMILY PROTEIN"/>
    <property type="match status" value="1"/>
</dbReference>
<feature type="transmembrane region" description="Helical" evidence="2">
    <location>
        <begin position="84"/>
        <end position="103"/>
    </location>
</feature>
<dbReference type="RefSeq" id="WP_270071509.1">
    <property type="nucleotide sequence ID" value="NZ_JAJAQC010000009.1"/>
</dbReference>
<keyword evidence="2" id="KW-0812">Transmembrane</keyword>
<feature type="transmembrane region" description="Helical" evidence="2">
    <location>
        <begin position="123"/>
        <end position="144"/>
    </location>
</feature>
<dbReference type="GO" id="GO:0004175">
    <property type="term" value="F:endopeptidase activity"/>
    <property type="evidence" value="ECO:0007669"/>
    <property type="project" value="UniProtKB-ARBA"/>
</dbReference>
<feature type="domain" description="CAAX prenyl protease 2/Lysostaphin resistance protein A-like" evidence="3">
    <location>
        <begin position="168"/>
        <end position="253"/>
    </location>
</feature>
<feature type="transmembrane region" description="Helical" evidence="2">
    <location>
        <begin position="244"/>
        <end position="266"/>
    </location>
</feature>
<evidence type="ECO:0000256" key="1">
    <source>
        <dbReference type="SAM" id="MobiDB-lite"/>
    </source>
</evidence>
<gene>
    <name evidence="4" type="ORF">LG943_07755</name>
</gene>
<accession>A0A9X3NJK7</accession>
<comment type="caution">
    <text evidence="4">The sequence shown here is derived from an EMBL/GenBank/DDBJ whole genome shotgun (WGS) entry which is preliminary data.</text>
</comment>
<keyword evidence="4" id="KW-0482">Metalloprotease</keyword>
<dbReference type="AlphaFoldDB" id="A0A9X3NJK7"/>
<evidence type="ECO:0000313" key="5">
    <source>
        <dbReference type="Proteomes" id="UP001140076"/>
    </source>
</evidence>
<feature type="transmembrane region" description="Helical" evidence="2">
    <location>
        <begin position="209"/>
        <end position="232"/>
    </location>
</feature>
<keyword evidence="2" id="KW-1133">Transmembrane helix</keyword>
<dbReference type="InterPro" id="IPR003675">
    <property type="entry name" value="Rce1/LyrA-like_dom"/>
</dbReference>
<evidence type="ECO:0000259" key="3">
    <source>
        <dbReference type="Pfam" id="PF02517"/>
    </source>
</evidence>
<dbReference type="Pfam" id="PF02517">
    <property type="entry name" value="Rce1-like"/>
    <property type="match status" value="1"/>
</dbReference>
<dbReference type="GO" id="GO:0080120">
    <property type="term" value="P:CAAX-box protein maturation"/>
    <property type="evidence" value="ECO:0007669"/>
    <property type="project" value="UniProtKB-ARBA"/>
</dbReference>
<dbReference type="GO" id="GO:0008237">
    <property type="term" value="F:metallopeptidase activity"/>
    <property type="evidence" value="ECO:0007669"/>
    <property type="project" value="UniProtKB-KW"/>
</dbReference>
<proteinExistence type="predicted"/>
<keyword evidence="4" id="KW-0378">Hydrolase</keyword>
<protein>
    <submittedName>
        <fullName evidence="4">CPBP family intramembrane metalloprotease</fullName>
    </submittedName>
</protein>